<sequence>MSRSPTPEDYFAEMYRRAEDPWQLTRRWYERRKYALTLASLPLERYRRGFEAGCSVGELTRGLAARCERLLACDRVPAAVDTARRRTADLPGVTVDRRVLPEEWPPDRFDLVVLSEVLYYLDTAALEVLVRQAVESLEPDGTLVTVHWDHPVADHVMRGSEVADRLADAPGLALLADHREEDFVLQVHQRPTLGRNRPPSVAAREGLV</sequence>
<dbReference type="CDD" id="cd02440">
    <property type="entry name" value="AdoMet_MTases"/>
    <property type="match status" value="1"/>
</dbReference>
<evidence type="ECO:0000313" key="2">
    <source>
        <dbReference type="Proteomes" id="UP000727056"/>
    </source>
</evidence>
<organism evidence="1 2">
    <name type="scientific">Streptomyces bohaiensis</name>
    <dbReference type="NCBI Taxonomy" id="1431344"/>
    <lineage>
        <taxon>Bacteria</taxon>
        <taxon>Bacillati</taxon>
        <taxon>Actinomycetota</taxon>
        <taxon>Actinomycetes</taxon>
        <taxon>Kitasatosporales</taxon>
        <taxon>Streptomycetaceae</taxon>
        <taxon>Streptomyces</taxon>
    </lineage>
</organism>
<dbReference type="RefSeq" id="WP_168090216.1">
    <property type="nucleotide sequence ID" value="NZ_BHZH01000056.1"/>
</dbReference>
<name>A0ABX1CER5_9ACTN</name>
<comment type="caution">
    <text evidence="1">The sequence shown here is derived from an EMBL/GenBank/DDBJ whole genome shotgun (WGS) entry which is preliminary data.</text>
</comment>
<dbReference type="GO" id="GO:0008168">
    <property type="term" value="F:methyltransferase activity"/>
    <property type="evidence" value="ECO:0007669"/>
    <property type="project" value="UniProtKB-KW"/>
</dbReference>
<keyword evidence="2" id="KW-1185">Reference proteome</keyword>
<reference evidence="1 2" key="1">
    <citation type="submission" date="2020-03" db="EMBL/GenBank/DDBJ databases">
        <title>Draft genome of Streptomyces sp. ventii, isolated from the Axial Seamount in the Pacific Ocean, and resequencing of the two type strains Streptomyces lonarensis strain NCL 716 and Streptomyces bohaiensis strain 11A07.</title>
        <authorList>
            <person name="Loughran R.M."/>
            <person name="Pfannmuller K.M."/>
            <person name="Wasson B.J."/>
            <person name="Deadmond M.C."/>
            <person name="Paddock B.E."/>
            <person name="Koyack M.J."/>
            <person name="Gallegos D.A."/>
            <person name="Mitchell E.A."/>
            <person name="Ushijima B."/>
            <person name="Saw J.H."/>
            <person name="Mcphail K.L."/>
            <person name="Videau P."/>
        </authorList>
    </citation>
    <scope>NUCLEOTIDE SEQUENCE [LARGE SCALE GENOMIC DNA]</scope>
    <source>
        <strain evidence="1 2">11A07</strain>
    </source>
</reference>
<gene>
    <name evidence="1" type="ORF">HCN52_22170</name>
</gene>
<dbReference type="Proteomes" id="UP000727056">
    <property type="component" value="Unassembled WGS sequence"/>
</dbReference>
<evidence type="ECO:0000313" key="1">
    <source>
        <dbReference type="EMBL" id="NJQ17564.1"/>
    </source>
</evidence>
<dbReference type="Gene3D" id="3.40.50.150">
    <property type="entry name" value="Vaccinia Virus protein VP39"/>
    <property type="match status" value="1"/>
</dbReference>
<proteinExistence type="predicted"/>
<keyword evidence="1" id="KW-0489">Methyltransferase</keyword>
<dbReference type="SUPFAM" id="SSF53335">
    <property type="entry name" value="S-adenosyl-L-methionine-dependent methyltransferases"/>
    <property type="match status" value="1"/>
</dbReference>
<keyword evidence="1" id="KW-0808">Transferase</keyword>
<dbReference type="Pfam" id="PF05401">
    <property type="entry name" value="NodS"/>
    <property type="match status" value="1"/>
</dbReference>
<dbReference type="InterPro" id="IPR029063">
    <property type="entry name" value="SAM-dependent_MTases_sf"/>
</dbReference>
<dbReference type="PANTHER" id="PTHR43464:SF23">
    <property type="entry name" value="JUVENILE HORMONE ACID O-METHYLTRANSFERASE"/>
    <property type="match status" value="1"/>
</dbReference>
<dbReference type="InterPro" id="IPR008715">
    <property type="entry name" value="SAM-MeTfrase_NodS-like"/>
</dbReference>
<accession>A0ABX1CER5</accession>
<protein>
    <submittedName>
        <fullName evidence="1">Methyltransferase domain-containing protein</fullName>
    </submittedName>
</protein>
<dbReference type="GO" id="GO:0032259">
    <property type="term" value="P:methylation"/>
    <property type="evidence" value="ECO:0007669"/>
    <property type="project" value="UniProtKB-KW"/>
</dbReference>
<dbReference type="PANTHER" id="PTHR43464">
    <property type="entry name" value="METHYLTRANSFERASE"/>
    <property type="match status" value="1"/>
</dbReference>
<dbReference type="EMBL" id="JAAVJC010000342">
    <property type="protein sequence ID" value="NJQ17564.1"/>
    <property type="molecule type" value="Genomic_DNA"/>
</dbReference>